<dbReference type="Bgee" id="ENSACAG00000000288">
    <property type="expression patterns" value="Expressed in lung and 9 other cell types or tissues"/>
</dbReference>
<accession>H9G3I2</accession>
<evidence type="ECO:0000256" key="5">
    <source>
        <dbReference type="ARBA" id="ARBA00022889"/>
    </source>
</evidence>
<dbReference type="GO" id="GO:1990779">
    <property type="term" value="C:glycoprotein Ib-IX-V complex"/>
    <property type="evidence" value="ECO:0007669"/>
    <property type="project" value="Ensembl"/>
</dbReference>
<keyword evidence="7 9" id="KW-0472">Membrane</keyword>
<evidence type="ECO:0000256" key="3">
    <source>
        <dbReference type="ARBA" id="ARBA00022692"/>
    </source>
</evidence>
<evidence type="ECO:0000256" key="2">
    <source>
        <dbReference type="ARBA" id="ARBA00022614"/>
    </source>
</evidence>
<evidence type="ECO:0000256" key="4">
    <source>
        <dbReference type="ARBA" id="ARBA00022729"/>
    </source>
</evidence>
<evidence type="ECO:0000313" key="12">
    <source>
        <dbReference type="Proteomes" id="UP000001646"/>
    </source>
</evidence>
<dbReference type="InterPro" id="IPR052313">
    <property type="entry name" value="GPIb-IX-V_Complex"/>
</dbReference>
<dbReference type="SMART" id="SM00082">
    <property type="entry name" value="LRRCT"/>
    <property type="match status" value="1"/>
</dbReference>
<feature type="transmembrane region" description="Helical" evidence="9">
    <location>
        <begin position="153"/>
        <end position="177"/>
    </location>
</feature>
<dbReference type="PANTHER" id="PTHR22650:SF7">
    <property type="entry name" value="PLATELET GLYCOPROTEIN IB BETA CHAIN"/>
    <property type="match status" value="1"/>
</dbReference>
<dbReference type="GO" id="GO:0007597">
    <property type="term" value="P:blood coagulation, intrinsic pathway"/>
    <property type="evidence" value="ECO:0007669"/>
    <property type="project" value="Ensembl"/>
</dbReference>
<dbReference type="GeneTree" id="ENSGT00530000064244"/>
<sequence length="210" mass="24012">AKLRPLGLLMTFLGPFLLLGFLPLVLPTCPKPCRCADDIIDCMSTGLTDDVIPASFAPSTRKIYLNNNELTSIPSGLFDNLKAVREVYLWGNPWECDCNILYLRSWLQWQQNRTTYRNIVCSSPTHLQGRIITYLSEDEILATCQYWYCSVALFSQICLFAFILLQAVLLIVVLVYIRRFQKFAREARRTTDEFYGDMDPWSAASKNGAD</sequence>
<dbReference type="SUPFAM" id="SSF52058">
    <property type="entry name" value="L domain-like"/>
    <property type="match status" value="1"/>
</dbReference>
<keyword evidence="6 9" id="KW-1133">Transmembrane helix</keyword>
<dbReference type="Proteomes" id="UP000001646">
    <property type="component" value="Unplaced"/>
</dbReference>
<evidence type="ECO:0000256" key="1">
    <source>
        <dbReference type="ARBA" id="ARBA00004167"/>
    </source>
</evidence>
<dbReference type="GO" id="GO:0051209">
    <property type="term" value="P:release of sequestered calcium ion into cytosol"/>
    <property type="evidence" value="ECO:0007669"/>
    <property type="project" value="Ensembl"/>
</dbReference>
<keyword evidence="8" id="KW-1015">Disulfide bond</keyword>
<reference evidence="11" key="3">
    <citation type="submission" date="2025-09" db="UniProtKB">
        <authorList>
            <consortium name="Ensembl"/>
        </authorList>
    </citation>
    <scope>IDENTIFICATION</scope>
</reference>
<dbReference type="AlphaFoldDB" id="H9G3I2"/>
<keyword evidence="4" id="KW-0732">Signal</keyword>
<dbReference type="InterPro" id="IPR000483">
    <property type="entry name" value="Cys-rich_flank_reg_C"/>
</dbReference>
<dbReference type="STRING" id="28377.ENSACAP00000000257"/>
<feature type="transmembrane region" description="Helical" evidence="9">
    <location>
        <begin position="7"/>
        <end position="26"/>
    </location>
</feature>
<dbReference type="GO" id="GO:0010572">
    <property type="term" value="P:positive regulation of platelet activation"/>
    <property type="evidence" value="ECO:0007669"/>
    <property type="project" value="Ensembl"/>
</dbReference>
<reference evidence="11" key="1">
    <citation type="submission" date="2009-12" db="EMBL/GenBank/DDBJ databases">
        <title>The Genome Sequence of Anolis carolinensis (Green Anole Lizard).</title>
        <authorList>
            <consortium name="The Genome Sequencing Platform"/>
            <person name="Di Palma F."/>
            <person name="Alfoldi J."/>
            <person name="Heiman D."/>
            <person name="Young S."/>
            <person name="Grabherr M."/>
            <person name="Johnson J."/>
            <person name="Lander E.S."/>
            <person name="Lindblad-Toh K."/>
        </authorList>
    </citation>
    <scope>NUCLEOTIDE SEQUENCE [LARGE SCALE GENOMIC DNA]</scope>
    <source>
        <strain evidence="11">JBL SC #1</strain>
    </source>
</reference>
<evidence type="ECO:0000256" key="9">
    <source>
        <dbReference type="SAM" id="Phobius"/>
    </source>
</evidence>
<dbReference type="GO" id="GO:0042802">
    <property type="term" value="F:identical protein binding"/>
    <property type="evidence" value="ECO:0007669"/>
    <property type="project" value="Ensembl"/>
</dbReference>
<feature type="domain" description="LRRCT" evidence="10">
    <location>
        <begin position="92"/>
        <end position="145"/>
    </location>
</feature>
<gene>
    <name evidence="11" type="primary">GP1BB</name>
</gene>
<organism evidence="11 12">
    <name type="scientific">Anolis carolinensis</name>
    <name type="common">Green anole</name>
    <name type="synonym">American chameleon</name>
    <dbReference type="NCBI Taxonomy" id="28377"/>
    <lineage>
        <taxon>Eukaryota</taxon>
        <taxon>Metazoa</taxon>
        <taxon>Chordata</taxon>
        <taxon>Craniata</taxon>
        <taxon>Vertebrata</taxon>
        <taxon>Euteleostomi</taxon>
        <taxon>Lepidosauria</taxon>
        <taxon>Squamata</taxon>
        <taxon>Bifurcata</taxon>
        <taxon>Unidentata</taxon>
        <taxon>Episquamata</taxon>
        <taxon>Toxicofera</taxon>
        <taxon>Iguania</taxon>
        <taxon>Dactyloidae</taxon>
        <taxon>Anolis</taxon>
    </lineage>
</organism>
<evidence type="ECO:0000313" key="11">
    <source>
        <dbReference type="Ensembl" id="ENSACAP00000000257.2"/>
    </source>
</evidence>
<keyword evidence="5" id="KW-0130">Cell adhesion</keyword>
<protein>
    <submittedName>
        <fullName evidence="11">Glycoprotein Ib platelet subunit beta</fullName>
    </submittedName>
</protein>
<evidence type="ECO:0000259" key="10">
    <source>
        <dbReference type="SMART" id="SM00082"/>
    </source>
</evidence>
<keyword evidence="12" id="KW-1185">Reference proteome</keyword>
<dbReference type="InParanoid" id="H9G3I2"/>
<dbReference type="Gene3D" id="3.80.10.10">
    <property type="entry name" value="Ribonuclease Inhibitor"/>
    <property type="match status" value="1"/>
</dbReference>
<evidence type="ECO:0000256" key="8">
    <source>
        <dbReference type="ARBA" id="ARBA00023157"/>
    </source>
</evidence>
<dbReference type="PANTHER" id="PTHR22650">
    <property type="entry name" value="GLYCOPROTEIN IB BETA"/>
    <property type="match status" value="1"/>
</dbReference>
<name>H9G3I2_ANOCA</name>
<keyword evidence="2" id="KW-0433">Leucine-rich repeat</keyword>
<dbReference type="eggNOG" id="KOG0619">
    <property type="taxonomic scope" value="Eukaryota"/>
</dbReference>
<dbReference type="FunCoup" id="H9G3I2">
    <property type="interactions" value="3"/>
</dbReference>
<dbReference type="HOGENOM" id="CLU_094615_0_0_1"/>
<comment type="subcellular location">
    <subcellularLocation>
        <location evidence="1">Membrane</location>
        <topology evidence="1">Single-pass membrane protein</topology>
    </subcellularLocation>
</comment>
<dbReference type="Ensembl" id="ENSACAT00000000263.2">
    <property type="protein sequence ID" value="ENSACAP00000000257.2"/>
    <property type="gene ID" value="ENSACAG00000000288.2"/>
</dbReference>
<evidence type="ECO:0000256" key="6">
    <source>
        <dbReference type="ARBA" id="ARBA00022989"/>
    </source>
</evidence>
<dbReference type="InterPro" id="IPR032675">
    <property type="entry name" value="LRR_dom_sf"/>
</dbReference>
<keyword evidence="3 9" id="KW-0812">Transmembrane</keyword>
<proteinExistence type="predicted"/>
<evidence type="ECO:0000256" key="7">
    <source>
        <dbReference type="ARBA" id="ARBA00023136"/>
    </source>
</evidence>
<reference evidence="11" key="2">
    <citation type="submission" date="2025-08" db="UniProtKB">
        <authorList>
            <consortium name="Ensembl"/>
        </authorList>
    </citation>
    <scope>IDENTIFICATION</scope>
</reference>